<dbReference type="EMBL" id="KN847333">
    <property type="protein sequence ID" value="KIW46737.1"/>
    <property type="molecule type" value="Genomic_DNA"/>
</dbReference>
<dbReference type="HOGENOM" id="CLU_548634_0_0_1"/>
<gene>
    <name evidence="1" type="ORF">PV06_02383</name>
</gene>
<accession>A0A0D2CA52</accession>
<dbReference type="GeneID" id="27354457"/>
<sequence>MDNLSSETERQDLARDGISSTGKRNLTLIDMPPEILSRICEFLLPDRFLDRARKLEHQFETVEGEFGWSESLPRCYYSLRKPFRDSDLDLDYDPSYDRVPDLDHRLRHSDENSTRWVKYVRSKYIQRSCMVNDMANFARTCKWVSNAARDIVRTHHFLLTIAHEEVAFEGVRCSEPYSLWTSVFISRRYITVNDDEDEERIIFEIPKAQLPRNAAFKNLTNMVSKINHLTITIDLDLSVFCTLFKNLHRWAWASTDGTRSPKSKLYCQNIGDFLCANSKRLINFSSLQIIIKISLKELMEIINLFAERNAPTYDPPFRDLGRFTLTGGRTKAISGNIFPAIQDITNPIIGPLMRMNMKLMIDGSHESNKWNRTETMIDKLGSTLSIEFGGFEAFCAMLQSELLGESTPKAQNDIDSDARLCQMGLPTSARSPLSK</sequence>
<protein>
    <submittedName>
        <fullName evidence="1">Uncharacterized protein</fullName>
    </submittedName>
</protein>
<organism evidence="1 2">
    <name type="scientific">Exophiala oligosperma</name>
    <dbReference type="NCBI Taxonomy" id="215243"/>
    <lineage>
        <taxon>Eukaryota</taxon>
        <taxon>Fungi</taxon>
        <taxon>Dikarya</taxon>
        <taxon>Ascomycota</taxon>
        <taxon>Pezizomycotina</taxon>
        <taxon>Eurotiomycetes</taxon>
        <taxon>Chaetothyriomycetidae</taxon>
        <taxon>Chaetothyriales</taxon>
        <taxon>Herpotrichiellaceae</taxon>
        <taxon>Exophiala</taxon>
    </lineage>
</organism>
<evidence type="ECO:0000313" key="2">
    <source>
        <dbReference type="Proteomes" id="UP000053342"/>
    </source>
</evidence>
<proteinExistence type="predicted"/>
<name>A0A0D2CA52_9EURO</name>
<dbReference type="OrthoDB" id="4118218at2759"/>
<evidence type="ECO:0000313" key="1">
    <source>
        <dbReference type="EMBL" id="KIW46737.1"/>
    </source>
</evidence>
<dbReference type="VEuPathDB" id="FungiDB:PV06_02383"/>
<reference evidence="1 2" key="1">
    <citation type="submission" date="2015-01" db="EMBL/GenBank/DDBJ databases">
        <title>The Genome Sequence of Exophiala oligosperma CBS72588.</title>
        <authorList>
            <consortium name="The Broad Institute Genomics Platform"/>
            <person name="Cuomo C."/>
            <person name="de Hoog S."/>
            <person name="Gorbushina A."/>
            <person name="Stielow B."/>
            <person name="Teixiera M."/>
            <person name="Abouelleil A."/>
            <person name="Chapman S.B."/>
            <person name="Priest M."/>
            <person name="Young S.K."/>
            <person name="Wortman J."/>
            <person name="Nusbaum C."/>
            <person name="Birren B."/>
        </authorList>
    </citation>
    <scope>NUCLEOTIDE SEQUENCE [LARGE SCALE GENOMIC DNA]</scope>
    <source>
        <strain evidence="1 2">CBS 72588</strain>
    </source>
</reference>
<dbReference type="RefSeq" id="XP_016266953.1">
    <property type="nucleotide sequence ID" value="XM_016403056.1"/>
</dbReference>
<dbReference type="Proteomes" id="UP000053342">
    <property type="component" value="Unassembled WGS sequence"/>
</dbReference>
<dbReference type="AlphaFoldDB" id="A0A0D2CA52"/>
<keyword evidence="2" id="KW-1185">Reference proteome</keyword>